<gene>
    <name evidence="2" type="ORF">BDFB_005961</name>
</gene>
<feature type="non-terminal residue" evidence="2">
    <location>
        <position position="287"/>
    </location>
</feature>
<dbReference type="AlphaFoldDB" id="A0A482W0G5"/>
<name>A0A482W0G5_ASBVE</name>
<protein>
    <recommendedName>
        <fullName evidence="4">7tm 6 domain containing protein</fullName>
    </recommendedName>
</protein>
<keyword evidence="3" id="KW-1185">Reference proteome</keyword>
<feature type="transmembrane region" description="Helical" evidence="1">
    <location>
        <begin position="32"/>
        <end position="52"/>
    </location>
</feature>
<feature type="transmembrane region" description="Helical" evidence="1">
    <location>
        <begin position="64"/>
        <end position="84"/>
    </location>
</feature>
<keyword evidence="1" id="KW-0472">Membrane</keyword>
<feature type="transmembrane region" description="Helical" evidence="1">
    <location>
        <begin position="210"/>
        <end position="233"/>
    </location>
</feature>
<feature type="transmembrane region" description="Helical" evidence="1">
    <location>
        <begin position="112"/>
        <end position="133"/>
    </location>
</feature>
<dbReference type="Proteomes" id="UP000292052">
    <property type="component" value="Unassembled WGS sequence"/>
</dbReference>
<proteinExistence type="predicted"/>
<reference evidence="2 3" key="1">
    <citation type="submission" date="2017-03" db="EMBL/GenBank/DDBJ databases">
        <title>Genome of the blue death feigning beetle - Asbolus verrucosus.</title>
        <authorList>
            <person name="Rider S.D."/>
        </authorList>
    </citation>
    <scope>NUCLEOTIDE SEQUENCE [LARGE SCALE GENOMIC DNA]</scope>
    <source>
        <strain evidence="2">Butters</strain>
        <tissue evidence="2">Head and leg muscle</tissue>
    </source>
</reference>
<evidence type="ECO:0000313" key="2">
    <source>
        <dbReference type="EMBL" id="RZC38550.1"/>
    </source>
</evidence>
<dbReference type="OrthoDB" id="6806881at2759"/>
<evidence type="ECO:0008006" key="4">
    <source>
        <dbReference type="Google" id="ProtNLM"/>
    </source>
</evidence>
<accession>A0A482W0G5</accession>
<feature type="transmembrane region" description="Helical" evidence="1">
    <location>
        <begin position="239"/>
        <end position="259"/>
    </location>
</feature>
<evidence type="ECO:0000256" key="1">
    <source>
        <dbReference type="SAM" id="Phobius"/>
    </source>
</evidence>
<organism evidence="2 3">
    <name type="scientific">Asbolus verrucosus</name>
    <name type="common">Desert ironclad beetle</name>
    <dbReference type="NCBI Taxonomy" id="1661398"/>
    <lineage>
        <taxon>Eukaryota</taxon>
        <taxon>Metazoa</taxon>
        <taxon>Ecdysozoa</taxon>
        <taxon>Arthropoda</taxon>
        <taxon>Hexapoda</taxon>
        <taxon>Insecta</taxon>
        <taxon>Pterygota</taxon>
        <taxon>Neoptera</taxon>
        <taxon>Endopterygota</taxon>
        <taxon>Coleoptera</taxon>
        <taxon>Polyphaga</taxon>
        <taxon>Cucujiformia</taxon>
        <taxon>Tenebrionidae</taxon>
        <taxon>Pimeliinae</taxon>
        <taxon>Asbolus</taxon>
    </lineage>
</organism>
<keyword evidence="1" id="KW-0812">Transmembrane</keyword>
<evidence type="ECO:0000313" key="3">
    <source>
        <dbReference type="Proteomes" id="UP000292052"/>
    </source>
</evidence>
<sequence>MEYEEKVSMKDDTIKFCRIISLDIFQIKIIRILLFLTLLGLTTLELVQTYLFLEKFDALYFIKYAPAFILLCIITIPYTSNIILKTFEKLSRWEFGCAGPEIERKIKKESKVVTHFFIFYIILGAMSAVFHMIPDADDPDMCYPFMLFEKHFPQWKNYLKNIDMNLKATDSNTYSEECQNKVKKRLLFCISRLIGFYVEGKKAIRSIKYLIFLFTVIGGLLIISVSFFIISFQDILSGKYLRITTLGLAVFLLPVYLLVTGQEIEDIKKFKIQFTENMSINYDLGTA</sequence>
<comment type="caution">
    <text evidence="2">The sequence shown here is derived from an EMBL/GenBank/DDBJ whole genome shotgun (WGS) entry which is preliminary data.</text>
</comment>
<keyword evidence="1" id="KW-1133">Transmembrane helix</keyword>
<dbReference type="EMBL" id="QDEB01042343">
    <property type="protein sequence ID" value="RZC38550.1"/>
    <property type="molecule type" value="Genomic_DNA"/>
</dbReference>